<evidence type="ECO:0000256" key="1">
    <source>
        <dbReference type="SAM" id="Phobius"/>
    </source>
</evidence>
<keyword evidence="1" id="KW-0812">Transmembrane</keyword>
<keyword evidence="5" id="KW-1185">Reference proteome</keyword>
<keyword evidence="1" id="KW-1133">Transmembrane helix</keyword>
<gene>
    <name evidence="2" type="ORF">BU072_06225</name>
    <name evidence="3" type="ORF">I6J37_07640</name>
</gene>
<sequence>MKRGIKSVLLVLSIILVISEFLLATPFLGGGIVLSTGYNALVLNGTLYFIATLILLIDNQNSVKVIFVIPLIGLIASFVAIIPIIGWLLHIVMVVLMIIFLFTIIIAPVYVPSKYYKTTYKS</sequence>
<feature type="transmembrane region" description="Helical" evidence="1">
    <location>
        <begin position="40"/>
        <end position="58"/>
    </location>
</feature>
<keyword evidence="1" id="KW-0472">Membrane</keyword>
<feature type="transmembrane region" description="Helical" evidence="1">
    <location>
        <begin position="91"/>
        <end position="111"/>
    </location>
</feature>
<protein>
    <submittedName>
        <fullName evidence="2">Uncharacterized protein</fullName>
    </submittedName>
</protein>
<dbReference type="GeneID" id="64117156"/>
<proteinExistence type="predicted"/>
<dbReference type="RefSeq" id="WP_016911090.1">
    <property type="nucleotide sequence ID" value="NZ_BMDF01000004.1"/>
</dbReference>
<accession>A0A2T4PTU9</accession>
<dbReference type="EMBL" id="PZFK01000010">
    <property type="protein sequence ID" value="PTI29817.1"/>
    <property type="molecule type" value="Genomic_DNA"/>
</dbReference>
<reference evidence="3 5" key="3">
    <citation type="submission" date="2021-02" db="EMBL/GenBank/DDBJ databases">
        <title>FDA dAtabase for Regulatory Grade micrObial Sequences (FDA-ARGOS): Supporting development and validation of Infectious Disease Dx tests.</title>
        <authorList>
            <person name="Sproer C."/>
            <person name="Gronow S."/>
            <person name="Severitt S."/>
            <person name="Schroder I."/>
            <person name="Tallon L."/>
            <person name="Sadzewicz L."/>
            <person name="Zhao X."/>
            <person name="Boylan J."/>
            <person name="Ott S."/>
            <person name="Bowen H."/>
            <person name="Vavikolanu K."/>
            <person name="Mehta A."/>
            <person name="Aluvathingal J."/>
            <person name="Nadendla S."/>
            <person name="Lowell S."/>
            <person name="Myers T."/>
            <person name="Yan Y."/>
            <person name="Sichtig H."/>
        </authorList>
    </citation>
    <scope>NUCLEOTIDE SEQUENCE [LARGE SCALE GENOMIC DNA]</scope>
    <source>
        <strain evidence="3 5">FDAARGOS_1207</strain>
    </source>
</reference>
<dbReference type="Proteomes" id="UP000627155">
    <property type="component" value="Chromosome"/>
</dbReference>
<evidence type="ECO:0000313" key="4">
    <source>
        <dbReference type="Proteomes" id="UP000241209"/>
    </source>
</evidence>
<evidence type="ECO:0000313" key="2">
    <source>
        <dbReference type="EMBL" id="PTI29817.1"/>
    </source>
</evidence>
<evidence type="ECO:0000313" key="3">
    <source>
        <dbReference type="EMBL" id="QRO84094.1"/>
    </source>
</evidence>
<evidence type="ECO:0000313" key="5">
    <source>
        <dbReference type="Proteomes" id="UP000627155"/>
    </source>
</evidence>
<reference evidence="2 4" key="1">
    <citation type="journal article" date="2016" name="Front. Microbiol.">
        <title>Comprehensive Phylogenetic Analysis of Bovine Non-aureus Staphylococci Species Based on Whole-Genome Sequencing.</title>
        <authorList>
            <person name="Naushad S."/>
            <person name="Barkema H.W."/>
            <person name="Luby C."/>
            <person name="Condas L.A."/>
            <person name="Nobrega D.B."/>
            <person name="Carson D.A."/>
            <person name="De Buck J."/>
        </authorList>
    </citation>
    <scope>NUCLEOTIDE SEQUENCE [LARGE SCALE GENOMIC DNA]</scope>
    <source>
        <strain evidence="2 4">SNUC 2204</strain>
    </source>
</reference>
<dbReference type="OrthoDB" id="1925744at2"/>
<dbReference type="AlphaFoldDB" id="A0A2T4PTU9"/>
<feature type="transmembrane region" description="Helical" evidence="1">
    <location>
        <begin position="65"/>
        <end position="85"/>
    </location>
</feature>
<dbReference type="Proteomes" id="UP000241209">
    <property type="component" value="Unassembled WGS sequence"/>
</dbReference>
<dbReference type="EMBL" id="CP069486">
    <property type="protein sequence ID" value="QRO84094.1"/>
    <property type="molecule type" value="Genomic_DNA"/>
</dbReference>
<dbReference type="STRING" id="1167632.GCA_000286335_00363"/>
<organism evidence="2 4">
    <name type="scientific">Mammaliicoccus vitulinus</name>
    <dbReference type="NCBI Taxonomy" id="71237"/>
    <lineage>
        <taxon>Bacteria</taxon>
        <taxon>Bacillati</taxon>
        <taxon>Bacillota</taxon>
        <taxon>Bacilli</taxon>
        <taxon>Bacillales</taxon>
        <taxon>Staphylococcaceae</taxon>
        <taxon>Mammaliicoccus</taxon>
    </lineage>
</organism>
<name>A0A2T4PTU9_9STAP</name>
<reference evidence="2" key="2">
    <citation type="submission" date="2018-03" db="EMBL/GenBank/DDBJ databases">
        <authorList>
            <person name="Keele B.F."/>
        </authorList>
    </citation>
    <scope>NUCLEOTIDE SEQUENCE</scope>
    <source>
        <strain evidence="2">SNUC 2204</strain>
    </source>
</reference>